<feature type="compositionally biased region" description="Gly residues" evidence="1">
    <location>
        <begin position="111"/>
        <end position="121"/>
    </location>
</feature>
<keyword evidence="4" id="KW-1185">Reference proteome</keyword>
<proteinExistence type="predicted"/>
<dbReference type="GO" id="GO:0006396">
    <property type="term" value="P:RNA processing"/>
    <property type="evidence" value="ECO:0007669"/>
    <property type="project" value="InterPro"/>
</dbReference>
<feature type="compositionally biased region" description="Basic and acidic residues" evidence="1">
    <location>
        <begin position="293"/>
        <end position="316"/>
    </location>
</feature>
<feature type="compositionally biased region" description="Basic and acidic residues" evidence="1">
    <location>
        <begin position="180"/>
        <end position="190"/>
    </location>
</feature>
<evidence type="ECO:0000313" key="3">
    <source>
        <dbReference type="EMBL" id="CAF9940882.1"/>
    </source>
</evidence>
<dbReference type="OrthoDB" id="5597581at2759"/>
<accession>A0A8H3J530</accession>
<comment type="caution">
    <text evidence="3">The sequence shown here is derived from an EMBL/GenBank/DDBJ whole genome shotgun (WGS) entry which is preliminary data.</text>
</comment>
<dbReference type="Proteomes" id="UP000664203">
    <property type="component" value="Unassembled WGS sequence"/>
</dbReference>
<feature type="compositionally biased region" description="Basic and acidic residues" evidence="1">
    <location>
        <begin position="66"/>
        <end position="91"/>
    </location>
</feature>
<evidence type="ECO:0000313" key="4">
    <source>
        <dbReference type="Proteomes" id="UP000664203"/>
    </source>
</evidence>
<dbReference type="AlphaFoldDB" id="A0A8H3J530"/>
<organism evidence="3 4">
    <name type="scientific">Alectoria fallacina</name>
    <dbReference type="NCBI Taxonomy" id="1903189"/>
    <lineage>
        <taxon>Eukaryota</taxon>
        <taxon>Fungi</taxon>
        <taxon>Dikarya</taxon>
        <taxon>Ascomycota</taxon>
        <taxon>Pezizomycotina</taxon>
        <taxon>Lecanoromycetes</taxon>
        <taxon>OSLEUM clade</taxon>
        <taxon>Lecanoromycetidae</taxon>
        <taxon>Lecanorales</taxon>
        <taxon>Lecanorineae</taxon>
        <taxon>Parmeliaceae</taxon>
        <taxon>Alectoria</taxon>
    </lineage>
</organism>
<name>A0A8H3J530_9LECA</name>
<gene>
    <name evidence="3" type="ORF">ALECFALPRED_008892</name>
</gene>
<evidence type="ECO:0000256" key="1">
    <source>
        <dbReference type="SAM" id="MobiDB-lite"/>
    </source>
</evidence>
<protein>
    <recommendedName>
        <fullName evidence="2">Wbp11/ELF5/Saf1 N-terminal domain-containing protein</fullName>
    </recommendedName>
</protein>
<sequence>MAKDKDRAQNPAAQQRKLEKQKALKKGKAAVAAQRTERHASRNPRRLESTISDLHALKESQGGKLSTRDQRQLEEAERHVARVNKAREVLGDKAPAFGGKRGGGEARGRGDGMGGRGGYEGLGKRHRGEEESSGGETDESVRKIPWPRDTPPPIPRQPRDNRSRLSTNANSEPLGAETRLQNRDGAEAKLPDTTLPAKPAPKTTYESKPVVRDLRKEATARFVPNAVKRKIDATKGVGGKLLEEEEVEKLEKEGYGVGRILLGDGVGGRDLVVDSERERRRLEEEEERFRREMEMVEADGKKGDGPKEVGAKRVMVEEVSDEDLQ</sequence>
<feature type="domain" description="Wbp11/ELF5/Saf1 N-terminal" evidence="2">
    <location>
        <begin position="7"/>
        <end position="85"/>
    </location>
</feature>
<reference evidence="3" key="1">
    <citation type="submission" date="2021-03" db="EMBL/GenBank/DDBJ databases">
        <authorList>
            <person name="Tagirdzhanova G."/>
        </authorList>
    </citation>
    <scope>NUCLEOTIDE SEQUENCE</scope>
</reference>
<dbReference type="EMBL" id="CAJPDR010000625">
    <property type="protein sequence ID" value="CAF9940882.1"/>
    <property type="molecule type" value="Genomic_DNA"/>
</dbReference>
<feature type="region of interest" description="Disordered" evidence="1">
    <location>
        <begin position="293"/>
        <end position="325"/>
    </location>
</feature>
<evidence type="ECO:0000259" key="2">
    <source>
        <dbReference type="Pfam" id="PF09429"/>
    </source>
</evidence>
<feature type="region of interest" description="Disordered" evidence="1">
    <location>
        <begin position="1"/>
        <end position="212"/>
    </location>
</feature>
<feature type="compositionally biased region" description="Low complexity" evidence="1">
    <location>
        <begin position="191"/>
        <end position="204"/>
    </location>
</feature>
<feature type="compositionally biased region" description="Basic and acidic residues" evidence="1">
    <location>
        <begin position="35"/>
        <end position="48"/>
    </location>
</feature>
<dbReference type="Pfam" id="PF09429">
    <property type="entry name" value="Wbp11"/>
    <property type="match status" value="1"/>
</dbReference>
<dbReference type="InterPro" id="IPR019007">
    <property type="entry name" value="Wbp11/ELF5/Saf1_N"/>
</dbReference>